<reference evidence="11" key="1">
    <citation type="journal article" date="2011" name="Genome Res.">
        <title>Phylogeny-wide analysis of social amoeba genomes highlights ancient origins for complex intercellular communication.</title>
        <authorList>
            <person name="Heidel A.J."/>
            <person name="Lawal H.M."/>
            <person name="Felder M."/>
            <person name="Schilde C."/>
            <person name="Helps N.R."/>
            <person name="Tunggal B."/>
            <person name="Rivero F."/>
            <person name="John U."/>
            <person name="Schleicher M."/>
            <person name="Eichinger L."/>
            <person name="Platzer M."/>
            <person name="Noegel A.A."/>
            <person name="Schaap P."/>
            <person name="Gloeckner G."/>
        </authorList>
    </citation>
    <scope>NUCLEOTIDE SEQUENCE [LARGE SCALE GENOMIC DNA]</scope>
    <source>
        <strain evidence="11">SH3</strain>
    </source>
</reference>
<keyword evidence="11" id="KW-1185">Reference proteome</keyword>
<feature type="chain" id="PRO_5003319691" description="Pectin lyase-like family protein" evidence="9">
    <location>
        <begin position="22"/>
        <end position="909"/>
    </location>
</feature>
<evidence type="ECO:0008006" key="12">
    <source>
        <dbReference type="Google" id="ProtNLM"/>
    </source>
</evidence>
<dbReference type="PANTHER" id="PTHR31318">
    <property type="entry name" value="EXPRESSED PROTEIN-RELATED"/>
    <property type="match status" value="1"/>
</dbReference>
<dbReference type="InterPro" id="IPR003368">
    <property type="entry name" value="POMP_repeat"/>
</dbReference>
<evidence type="ECO:0000256" key="6">
    <source>
        <dbReference type="ARBA" id="ARBA00023136"/>
    </source>
</evidence>
<evidence type="ECO:0000256" key="1">
    <source>
        <dbReference type="ARBA" id="ARBA00004196"/>
    </source>
</evidence>
<dbReference type="InterPro" id="IPR006626">
    <property type="entry name" value="PbH1"/>
</dbReference>
<feature type="transmembrane region" description="Helical" evidence="8">
    <location>
        <begin position="365"/>
        <end position="388"/>
    </location>
</feature>
<dbReference type="RefSeq" id="XP_004358160.1">
    <property type="nucleotide sequence ID" value="XM_004358103.1"/>
</dbReference>
<keyword evidence="6 8" id="KW-0472">Membrane</keyword>
<evidence type="ECO:0000256" key="7">
    <source>
        <dbReference type="ARBA" id="ARBA00023237"/>
    </source>
</evidence>
<dbReference type="GeneID" id="14871982"/>
<proteinExistence type="predicted"/>
<keyword evidence="5 9" id="KW-0732">Signal</keyword>
<sequence length="909" mass="95538">MKSYISLFILFISTLIIVAVSQQSQSQTIYVNIASTNTSQTCGSDNTPINACADLTSAFAAFVGSNTSVDSNGTYVPLTIIMSPGTYTGDRNANLTIYNQTVTITTASTTDNVTIDLTNNNALYFISTDLPESLGNVSLTDKTVVTLKGLNVVNFFTPNVQTTDTGVIISANSSASTVLTLESYITLNTVSKYGQIYATDASIVYLSNTTFVSNIAANGTSISSLSGSTFYIADVMFWSNIARDSGGAIYATDQSVFHINNTDFEYNKAANNGGAIFMSACAFTMSNVTFNTNTANNGGMVSCTNASTILFDKVITNGLNNDTSTNKTSHIVVCGLGECTVDGTSNTGGTCPSDDDSGNGLSNKVIAAITVGVVAGVAVLGCVIFVFYKRRKNQLKYGGVCLAGGTVYVDQSSTNTDATCGSSEEDACQDLESAFAVLMADADTSLTSIFVASGTYTGVANGNIQFYNRSVTIYGNGETVFDMTGVTPYFFNLAPSSDSMITENDNTELTINEITIINFDGSLTNGSLFYSYSESVYVTINIHNSNFTNITGSIAYINNVEGFTMLGSVNFDGCIFTNVTSTTQPAIQTFLVQTTIIYCTFTQNDARYLIYVSFGALTVTKNVFTNNNFTNLSVGALICGTYIRSYPFVVTSNIFDNNQLYGSAILSYTSLMVSIKNNVFSNSQSNAVICGSSDITINNCTFTNNTGNTYGQVHSTGYCNVDVLSSNFTSNSAQNGAAISSLPTGASTTISASSSNFINNTAVNGGAIYMGQTVATLLNVVLNQNKASGGASTGGAIYIYQKSDISFINVTLNNNVAISAPSIYCDGNSRLFFGENVNGTGNVDHNNQQSPLVVCDGVDGGCSVSGDIEDGVCGKESGSSAHNSNSGTNTIASMMGTLISVITIVARLA</sequence>
<keyword evidence="8" id="KW-1133">Transmembrane helix</keyword>
<comment type="subcellular location">
    <subcellularLocation>
        <location evidence="1">Cell envelope</location>
    </subcellularLocation>
    <subcellularLocation>
        <location evidence="2">Cell outer membrane</location>
    </subcellularLocation>
    <subcellularLocation>
        <location evidence="3">Secreted</location>
    </subcellularLocation>
</comment>
<dbReference type="KEGG" id="dfa:DFA_06916"/>
<dbReference type="OrthoDB" id="24421at2759"/>
<dbReference type="InterPro" id="IPR012334">
    <property type="entry name" value="Pectin_lyas_fold"/>
</dbReference>
<dbReference type="NCBIfam" id="TIGR01376">
    <property type="entry name" value="POMP_repeat"/>
    <property type="match status" value="3"/>
</dbReference>
<gene>
    <name evidence="10" type="ORF">DFA_06916</name>
</gene>
<dbReference type="Proteomes" id="UP000007797">
    <property type="component" value="Unassembled WGS sequence"/>
</dbReference>
<organism evidence="10 11">
    <name type="scientific">Cavenderia fasciculata</name>
    <name type="common">Slime mold</name>
    <name type="synonym">Dictyostelium fasciculatum</name>
    <dbReference type="NCBI Taxonomy" id="261658"/>
    <lineage>
        <taxon>Eukaryota</taxon>
        <taxon>Amoebozoa</taxon>
        <taxon>Evosea</taxon>
        <taxon>Eumycetozoa</taxon>
        <taxon>Dictyostelia</taxon>
        <taxon>Acytosteliales</taxon>
        <taxon>Cavenderiaceae</taxon>
        <taxon>Cavenderia</taxon>
    </lineage>
</organism>
<evidence type="ECO:0000256" key="8">
    <source>
        <dbReference type="SAM" id="Phobius"/>
    </source>
</evidence>
<dbReference type="SUPFAM" id="SSF51126">
    <property type="entry name" value="Pectin lyase-like"/>
    <property type="match status" value="3"/>
</dbReference>
<dbReference type="OMA" id="TNCNFEN"/>
<evidence type="ECO:0000256" key="9">
    <source>
        <dbReference type="SAM" id="SignalP"/>
    </source>
</evidence>
<evidence type="ECO:0000256" key="4">
    <source>
        <dbReference type="ARBA" id="ARBA00022525"/>
    </source>
</evidence>
<protein>
    <recommendedName>
        <fullName evidence="12">Pectin lyase-like family protein</fullName>
    </recommendedName>
</protein>
<dbReference type="SMART" id="SM00710">
    <property type="entry name" value="PbH1"/>
    <property type="match status" value="8"/>
</dbReference>
<dbReference type="AlphaFoldDB" id="F4PX11"/>
<dbReference type="Gene3D" id="2.160.20.10">
    <property type="entry name" value="Single-stranded right-handed beta-helix, Pectin lyase-like"/>
    <property type="match status" value="1"/>
</dbReference>
<dbReference type="InterPro" id="IPR011050">
    <property type="entry name" value="Pectin_lyase_fold/virulence"/>
</dbReference>
<evidence type="ECO:0000313" key="10">
    <source>
        <dbReference type="EMBL" id="EGG19814.1"/>
    </source>
</evidence>
<evidence type="ECO:0000313" key="11">
    <source>
        <dbReference type="Proteomes" id="UP000007797"/>
    </source>
</evidence>
<evidence type="ECO:0000256" key="3">
    <source>
        <dbReference type="ARBA" id="ARBA00004613"/>
    </source>
</evidence>
<dbReference type="EMBL" id="GL883013">
    <property type="protein sequence ID" value="EGG19814.1"/>
    <property type="molecule type" value="Genomic_DNA"/>
</dbReference>
<feature type="signal peptide" evidence="9">
    <location>
        <begin position="1"/>
        <end position="21"/>
    </location>
</feature>
<accession>F4PX11</accession>
<keyword evidence="7" id="KW-0998">Cell outer membrane</keyword>
<keyword evidence="4" id="KW-0964">Secreted</keyword>
<evidence type="ECO:0000256" key="2">
    <source>
        <dbReference type="ARBA" id="ARBA00004442"/>
    </source>
</evidence>
<keyword evidence="8" id="KW-0812">Transmembrane</keyword>
<evidence type="ECO:0000256" key="5">
    <source>
        <dbReference type="ARBA" id="ARBA00022729"/>
    </source>
</evidence>
<dbReference type="GO" id="GO:0005576">
    <property type="term" value="C:extracellular region"/>
    <property type="evidence" value="ECO:0007669"/>
    <property type="project" value="UniProtKB-SubCell"/>
</dbReference>
<name>F4PX11_CACFS</name>